<dbReference type="Pfam" id="PF07687">
    <property type="entry name" value="M20_dimer"/>
    <property type="match status" value="1"/>
</dbReference>
<dbReference type="GO" id="GO:0016787">
    <property type="term" value="F:hydrolase activity"/>
    <property type="evidence" value="ECO:0007669"/>
    <property type="project" value="UniProtKB-KW"/>
</dbReference>
<sequence>MSLQSRAVTMTKQMIQIESTDPGTYENAMADWITTQLAPYPNVRLSRQEVLPGRPNLIAELTGDPSLPALVMICHMDTVVVGDGWTLPPFDAIEKDGKIYGRGACDMKSGLACCLSAFQYAAETLQTSGKTPKQTLKLICSMDEEDFMRGSEACIQAGWVTDHDWVIDAEPTNGQIQMAHKGRTWYEIDVQGHTAHASTPWKGADAIAAMAEIIREIRHAILYAPVHPDMGSSTVTFGQITGGYRPYVVPDHCKVWIDMRLVPPLNTEKTNAIVEAAIEHAEQSVSGISATYKITGDRPPIEQNPTSPLLENLKLSCQEVTGEVPQVSCFTGYTDTAVIAGQLHNRNCMSYGPGCLEAAHQPDEWVVIDDILRCEQVYQQLVKSTI</sequence>
<evidence type="ECO:0000256" key="6">
    <source>
        <dbReference type="ARBA" id="ARBA00022833"/>
    </source>
</evidence>
<evidence type="ECO:0000313" key="9">
    <source>
        <dbReference type="EMBL" id="PWE85618.1"/>
    </source>
</evidence>
<evidence type="ECO:0000256" key="5">
    <source>
        <dbReference type="ARBA" id="ARBA00022801"/>
    </source>
</evidence>
<dbReference type="CDD" id="cd08659">
    <property type="entry name" value="M20_ArgE_DapE-like"/>
    <property type="match status" value="1"/>
</dbReference>
<dbReference type="InterPro" id="IPR036264">
    <property type="entry name" value="Bact_exopeptidase_dim_dom"/>
</dbReference>
<dbReference type="OrthoDB" id="9792335at2"/>
<dbReference type="GO" id="GO:0046872">
    <property type="term" value="F:metal ion binding"/>
    <property type="evidence" value="ECO:0007669"/>
    <property type="project" value="UniProtKB-KW"/>
</dbReference>
<dbReference type="SUPFAM" id="SSF55031">
    <property type="entry name" value="Bacterial exopeptidase dimerisation domain"/>
    <property type="match status" value="1"/>
</dbReference>
<dbReference type="InterPro" id="IPR010182">
    <property type="entry name" value="ArgE/DapE"/>
</dbReference>
<evidence type="ECO:0000259" key="8">
    <source>
        <dbReference type="Pfam" id="PF07687"/>
    </source>
</evidence>
<dbReference type="NCBIfam" id="TIGR01910">
    <property type="entry name" value="DapE-ArgE"/>
    <property type="match status" value="1"/>
</dbReference>
<evidence type="ECO:0000256" key="4">
    <source>
        <dbReference type="ARBA" id="ARBA00022723"/>
    </source>
</evidence>
<dbReference type="EMBL" id="JRFU01000174">
    <property type="protein sequence ID" value="PWE85618.1"/>
    <property type="molecule type" value="Genomic_DNA"/>
</dbReference>
<dbReference type="Gene3D" id="3.30.70.360">
    <property type="match status" value="1"/>
</dbReference>
<keyword evidence="4" id="KW-0479">Metal-binding</keyword>
<name>A0A2V1JT78_EUBRA</name>
<dbReference type="SUPFAM" id="SSF53187">
    <property type="entry name" value="Zn-dependent exopeptidases"/>
    <property type="match status" value="1"/>
</dbReference>
<evidence type="ECO:0000313" key="10">
    <source>
        <dbReference type="Proteomes" id="UP000245288"/>
    </source>
</evidence>
<proteinExistence type="inferred from homology"/>
<protein>
    <submittedName>
        <fullName evidence="9">Peptidase M20</fullName>
    </submittedName>
</protein>
<dbReference type="RefSeq" id="WP_109216672.1">
    <property type="nucleotide sequence ID" value="NZ_CABMEW010000005.1"/>
</dbReference>
<dbReference type="Proteomes" id="UP000245288">
    <property type="component" value="Unassembled WGS sequence"/>
</dbReference>
<comment type="similarity">
    <text evidence="3">Belongs to the peptidase M20A family.</text>
</comment>
<dbReference type="PANTHER" id="PTHR43808:SF32">
    <property type="entry name" value="ARGE_DAPE-RELATED DEACYLASE"/>
    <property type="match status" value="1"/>
</dbReference>
<comment type="cofactor">
    <cofactor evidence="1">
        <name>Co(2+)</name>
        <dbReference type="ChEBI" id="CHEBI:48828"/>
    </cofactor>
</comment>
<evidence type="ECO:0000256" key="1">
    <source>
        <dbReference type="ARBA" id="ARBA00001941"/>
    </source>
</evidence>
<evidence type="ECO:0000256" key="7">
    <source>
        <dbReference type="ARBA" id="ARBA00023285"/>
    </source>
</evidence>
<keyword evidence="5" id="KW-0378">Hydrolase</keyword>
<dbReference type="Gene3D" id="3.40.630.10">
    <property type="entry name" value="Zn peptidases"/>
    <property type="match status" value="2"/>
</dbReference>
<reference evidence="9 10" key="1">
    <citation type="submission" date="2014-09" db="EMBL/GenBank/DDBJ databases">
        <title>Butyrate-producing bacteria isolated from human gut.</title>
        <authorList>
            <person name="Zhang Q."/>
            <person name="Zhao L."/>
        </authorList>
    </citation>
    <scope>NUCLEOTIDE SEQUENCE [LARGE SCALE GENOMIC DNA]</scope>
    <source>
        <strain evidence="9 10">21</strain>
    </source>
</reference>
<evidence type="ECO:0000256" key="2">
    <source>
        <dbReference type="ARBA" id="ARBA00001947"/>
    </source>
</evidence>
<keyword evidence="6" id="KW-0862">Zinc</keyword>
<accession>A0A2V1JT78</accession>
<dbReference type="InterPro" id="IPR011650">
    <property type="entry name" value="Peptidase_M20_dimer"/>
</dbReference>
<feature type="domain" description="Peptidase M20 dimerisation" evidence="8">
    <location>
        <begin position="179"/>
        <end position="281"/>
    </location>
</feature>
<organism evidence="9 10">
    <name type="scientific">Eubacterium ramulus</name>
    <dbReference type="NCBI Taxonomy" id="39490"/>
    <lineage>
        <taxon>Bacteria</taxon>
        <taxon>Bacillati</taxon>
        <taxon>Bacillota</taxon>
        <taxon>Clostridia</taxon>
        <taxon>Eubacteriales</taxon>
        <taxon>Eubacteriaceae</taxon>
        <taxon>Eubacterium</taxon>
    </lineage>
</organism>
<dbReference type="PANTHER" id="PTHR43808">
    <property type="entry name" value="ACETYLORNITHINE DEACETYLASE"/>
    <property type="match status" value="1"/>
</dbReference>
<evidence type="ECO:0000256" key="3">
    <source>
        <dbReference type="ARBA" id="ARBA00006247"/>
    </source>
</evidence>
<dbReference type="InterPro" id="IPR002933">
    <property type="entry name" value="Peptidase_M20"/>
</dbReference>
<dbReference type="Pfam" id="PF01546">
    <property type="entry name" value="Peptidase_M20"/>
    <property type="match status" value="1"/>
</dbReference>
<comment type="caution">
    <text evidence="9">The sequence shown here is derived from an EMBL/GenBank/DDBJ whole genome shotgun (WGS) entry which is preliminary data.</text>
</comment>
<comment type="cofactor">
    <cofactor evidence="2">
        <name>Zn(2+)</name>
        <dbReference type="ChEBI" id="CHEBI:29105"/>
    </cofactor>
</comment>
<dbReference type="InterPro" id="IPR050072">
    <property type="entry name" value="Peptidase_M20A"/>
</dbReference>
<keyword evidence="7" id="KW-0170">Cobalt</keyword>
<keyword evidence="10" id="KW-1185">Reference proteome</keyword>
<dbReference type="AlphaFoldDB" id="A0A2V1JT78"/>
<gene>
    <name evidence="9" type="ORF">LG34_14985</name>
</gene>